<accession>A0ABR9ZPE5</accession>
<dbReference type="SUPFAM" id="SSF46785">
    <property type="entry name" value="Winged helix' DNA-binding domain"/>
    <property type="match status" value="1"/>
</dbReference>
<dbReference type="SMART" id="SM00347">
    <property type="entry name" value="HTH_MARR"/>
    <property type="match status" value="1"/>
</dbReference>
<name>A0ABR9ZPE5_9FIRM</name>
<dbReference type="RefSeq" id="WP_194700543.1">
    <property type="nucleotide sequence ID" value="NZ_JADKNH010000002.1"/>
</dbReference>
<dbReference type="EMBL" id="JADKNH010000002">
    <property type="protein sequence ID" value="MBF4692309.1"/>
    <property type="molecule type" value="Genomic_DNA"/>
</dbReference>
<dbReference type="InterPro" id="IPR036388">
    <property type="entry name" value="WH-like_DNA-bd_sf"/>
</dbReference>
<evidence type="ECO:0000256" key="1">
    <source>
        <dbReference type="ARBA" id="ARBA00023015"/>
    </source>
</evidence>
<evidence type="ECO:0000259" key="4">
    <source>
        <dbReference type="PROSITE" id="PS50995"/>
    </source>
</evidence>
<evidence type="ECO:0000256" key="2">
    <source>
        <dbReference type="ARBA" id="ARBA00023125"/>
    </source>
</evidence>
<dbReference type="Proteomes" id="UP000614200">
    <property type="component" value="Unassembled WGS sequence"/>
</dbReference>
<keyword evidence="6" id="KW-1185">Reference proteome</keyword>
<dbReference type="PANTHER" id="PTHR42756">
    <property type="entry name" value="TRANSCRIPTIONAL REGULATOR, MARR"/>
    <property type="match status" value="1"/>
</dbReference>
<evidence type="ECO:0000256" key="3">
    <source>
        <dbReference type="ARBA" id="ARBA00023163"/>
    </source>
</evidence>
<organism evidence="5 6">
    <name type="scientific">Fusibacter ferrireducens</name>
    <dbReference type="NCBI Taxonomy" id="2785058"/>
    <lineage>
        <taxon>Bacteria</taxon>
        <taxon>Bacillati</taxon>
        <taxon>Bacillota</taxon>
        <taxon>Clostridia</taxon>
        <taxon>Eubacteriales</taxon>
        <taxon>Eubacteriales Family XII. Incertae Sedis</taxon>
        <taxon>Fusibacter</taxon>
    </lineage>
</organism>
<reference evidence="5 6" key="1">
    <citation type="submission" date="2020-11" db="EMBL/GenBank/DDBJ databases">
        <title>Fusibacter basophilias sp. nov.</title>
        <authorList>
            <person name="Qiu D."/>
        </authorList>
    </citation>
    <scope>NUCLEOTIDE SEQUENCE [LARGE SCALE GENOMIC DNA]</scope>
    <source>
        <strain evidence="5 6">Q10-2</strain>
    </source>
</reference>
<dbReference type="PROSITE" id="PS50995">
    <property type="entry name" value="HTH_MARR_2"/>
    <property type="match status" value="1"/>
</dbReference>
<keyword evidence="1" id="KW-0805">Transcription regulation</keyword>
<dbReference type="PANTHER" id="PTHR42756:SF1">
    <property type="entry name" value="TRANSCRIPTIONAL REPRESSOR OF EMRAB OPERON"/>
    <property type="match status" value="1"/>
</dbReference>
<evidence type="ECO:0000313" key="5">
    <source>
        <dbReference type="EMBL" id="MBF4692309.1"/>
    </source>
</evidence>
<keyword evidence="2" id="KW-0238">DNA-binding</keyword>
<comment type="caution">
    <text evidence="5">The sequence shown here is derived from an EMBL/GenBank/DDBJ whole genome shotgun (WGS) entry which is preliminary data.</text>
</comment>
<protein>
    <submittedName>
        <fullName evidence="5">Winged helix-turn-helix transcriptional regulator</fullName>
    </submittedName>
</protein>
<sequence>MNNLIFEKSILYNQLFKELDQLYRNYAKDSGLSDTMFWILYFIQEQNEAYTQKELCDIWFYSKQTVNSALKNLESQNLIKLTPSPNNRKKKQIFLTPSGKELATKIIVPLMKAEESALSKMGEKSFDEFLRLTKEHINLLNIEMQKISNTLSK</sequence>
<gene>
    <name evidence="5" type="ORF">ISU02_04240</name>
</gene>
<evidence type="ECO:0000313" key="6">
    <source>
        <dbReference type="Proteomes" id="UP000614200"/>
    </source>
</evidence>
<dbReference type="Gene3D" id="1.10.10.10">
    <property type="entry name" value="Winged helix-like DNA-binding domain superfamily/Winged helix DNA-binding domain"/>
    <property type="match status" value="1"/>
</dbReference>
<dbReference type="InterPro" id="IPR000835">
    <property type="entry name" value="HTH_MarR-typ"/>
</dbReference>
<dbReference type="Pfam" id="PF12802">
    <property type="entry name" value="MarR_2"/>
    <property type="match status" value="1"/>
</dbReference>
<dbReference type="InterPro" id="IPR036390">
    <property type="entry name" value="WH_DNA-bd_sf"/>
</dbReference>
<proteinExistence type="predicted"/>
<keyword evidence="3" id="KW-0804">Transcription</keyword>
<feature type="domain" description="HTH marR-type" evidence="4">
    <location>
        <begin position="12"/>
        <end position="153"/>
    </location>
</feature>